<dbReference type="AlphaFoldDB" id="A0A2V3HPN4"/>
<dbReference type="EMBL" id="PSPG01000013">
    <property type="protein sequence ID" value="PXF21005.1"/>
    <property type="molecule type" value="Genomic_DNA"/>
</dbReference>
<gene>
    <name evidence="1" type="ORF">CXX69_06100</name>
</gene>
<organism evidence="1 2">
    <name type="scientific">Candidatus Thalassarchaeum betae</name>
    <dbReference type="NCBI Taxonomy" id="2599289"/>
    <lineage>
        <taxon>Archaea</taxon>
        <taxon>Methanobacteriati</taxon>
        <taxon>Thermoplasmatota</taxon>
        <taxon>Candidatus Poseidoniia</taxon>
        <taxon>Candidatus Poseidoniales</taxon>
        <taxon>Candidatus Thalassarchaeaceae</taxon>
        <taxon>Candidatus Thalassarchaeum</taxon>
    </lineage>
</organism>
<reference evidence="1 2" key="1">
    <citation type="journal article" date="2015" name="Nat. Commun.">
        <title>Genomic and transcriptomic evidence for scavenging of diverse organic compounds by widespread deep-sea archaea.</title>
        <authorList>
            <person name="Li M."/>
            <person name="Baker B.J."/>
            <person name="Anantharaman K."/>
            <person name="Jain S."/>
            <person name="Breier J.A."/>
            <person name="Dick G.J."/>
        </authorList>
    </citation>
    <scope>NUCLEOTIDE SEQUENCE [LARGE SCALE GENOMIC DNA]</scope>
    <source>
        <strain evidence="1">Cayman_51_deep</strain>
    </source>
</reference>
<dbReference type="SUPFAM" id="SSF52743">
    <property type="entry name" value="Subtilisin-like"/>
    <property type="match status" value="1"/>
</dbReference>
<proteinExistence type="predicted"/>
<name>A0A2V3HPN4_9ARCH</name>
<dbReference type="GO" id="GO:0004252">
    <property type="term" value="F:serine-type endopeptidase activity"/>
    <property type="evidence" value="ECO:0007669"/>
    <property type="project" value="InterPro"/>
</dbReference>
<dbReference type="InterPro" id="IPR036852">
    <property type="entry name" value="Peptidase_S8/S53_dom_sf"/>
</dbReference>
<comment type="caution">
    <text evidence="1">The sequence shown here is derived from an EMBL/GenBank/DDBJ whole genome shotgun (WGS) entry which is preliminary data.</text>
</comment>
<dbReference type="Proteomes" id="UP000248161">
    <property type="component" value="Unassembled WGS sequence"/>
</dbReference>
<accession>A0A2V3HPN4</accession>
<evidence type="ECO:0008006" key="3">
    <source>
        <dbReference type="Google" id="ProtNLM"/>
    </source>
</evidence>
<dbReference type="GO" id="GO:0006508">
    <property type="term" value="P:proteolysis"/>
    <property type="evidence" value="ECO:0007669"/>
    <property type="project" value="InterPro"/>
</dbReference>
<evidence type="ECO:0000313" key="1">
    <source>
        <dbReference type="EMBL" id="PXF21005.1"/>
    </source>
</evidence>
<protein>
    <recommendedName>
        <fullName evidence="3">Peptidase S8/S53 domain-containing protein</fullName>
    </recommendedName>
</protein>
<sequence>APGVLLFSTASTVITPPYAYSTGTSDSTVLVTGALALILELHGEALAGDDGILDPTEMAIVKRSLASSCDKDSIRGSSHDLSGGYGRLDAVQWASDIAFELNLA</sequence>
<feature type="non-terminal residue" evidence="1">
    <location>
        <position position="1"/>
    </location>
</feature>
<evidence type="ECO:0000313" key="2">
    <source>
        <dbReference type="Proteomes" id="UP000248161"/>
    </source>
</evidence>
<dbReference type="Gene3D" id="3.40.50.200">
    <property type="entry name" value="Peptidase S8/S53 domain"/>
    <property type="match status" value="1"/>
</dbReference>